<evidence type="ECO:0000313" key="8">
    <source>
        <dbReference type="EMBL" id="RRJ87528.1"/>
    </source>
</evidence>
<sequence length="424" mass="44650">MPTTTEKLPLLPLIMLAAATFMSITIEMLPTGLMHLMSPDLGVSDSQVGLLMSIFAFTVVITSTPLMALLHRVPKRILLVAVLTTFVVGTLLTSIAPTYSLIVLTRILTGIAHGVFWASVTAYTGTLVSRENLTKAVSITSGGGGLAFVLGVPLGTALGQFVGWRWTFVVLALSCLVVAVLLWFVLPRGADRVPVDTSPIEVQPAPGALGDPEQIGRAANLPPRPNRSMRMVVLTCILCALIMTGQYGFYSYISPYLLGPGSLPEPWLPAVLFGYGVAAAIATALTGTIFTGRPRIGFYVSAALMLIGGGLVALLPGQFALVIVGILVWGVSMGFMPVLLQSRLIAVSPNNQRDLASALYTSGFNLGIASGAYLGGLLLDDFGFSAPGAFYLTLIAGATIMSVIIDLRMKRRQDALRGGATPAQ</sequence>
<evidence type="ECO:0000313" key="9">
    <source>
        <dbReference type="Proteomes" id="UP000274391"/>
    </source>
</evidence>
<evidence type="ECO:0000256" key="3">
    <source>
        <dbReference type="ARBA" id="ARBA00022692"/>
    </source>
</evidence>
<reference evidence="8 9" key="1">
    <citation type="submission" date="2018-11" db="EMBL/GenBank/DDBJ databases">
        <title>YIM 102482-1 draft genome.</title>
        <authorList>
            <person name="Li G."/>
            <person name="Jiang Y."/>
        </authorList>
    </citation>
    <scope>NUCLEOTIDE SEQUENCE [LARGE SCALE GENOMIC DNA]</scope>
    <source>
        <strain evidence="8 9">YIM 102482-1</strain>
    </source>
</reference>
<comment type="subcellular location">
    <subcellularLocation>
        <location evidence="1">Cell membrane</location>
        <topology evidence="1">Multi-pass membrane protein</topology>
    </subcellularLocation>
</comment>
<dbReference type="PANTHER" id="PTHR43124:SF3">
    <property type="entry name" value="CHLORAMPHENICOL EFFLUX PUMP RV0191"/>
    <property type="match status" value="1"/>
</dbReference>
<feature type="transmembrane region" description="Helical" evidence="6">
    <location>
        <begin position="270"/>
        <end position="289"/>
    </location>
</feature>
<organism evidence="8 9">
    <name type="scientific">Gulosibacter macacae</name>
    <dbReference type="NCBI Taxonomy" id="2488791"/>
    <lineage>
        <taxon>Bacteria</taxon>
        <taxon>Bacillati</taxon>
        <taxon>Actinomycetota</taxon>
        <taxon>Actinomycetes</taxon>
        <taxon>Micrococcales</taxon>
        <taxon>Microbacteriaceae</taxon>
        <taxon>Gulosibacter</taxon>
    </lineage>
</organism>
<evidence type="ECO:0000259" key="7">
    <source>
        <dbReference type="PROSITE" id="PS50850"/>
    </source>
</evidence>
<feature type="transmembrane region" description="Helical" evidence="6">
    <location>
        <begin position="50"/>
        <end position="70"/>
    </location>
</feature>
<feature type="transmembrane region" description="Helical" evidence="6">
    <location>
        <begin position="102"/>
        <end position="124"/>
    </location>
</feature>
<keyword evidence="9" id="KW-1185">Reference proteome</keyword>
<evidence type="ECO:0000256" key="4">
    <source>
        <dbReference type="ARBA" id="ARBA00022989"/>
    </source>
</evidence>
<dbReference type="GO" id="GO:0005886">
    <property type="term" value="C:plasma membrane"/>
    <property type="evidence" value="ECO:0007669"/>
    <property type="project" value="UniProtKB-SubCell"/>
</dbReference>
<feature type="transmembrane region" description="Helical" evidence="6">
    <location>
        <begin position="136"/>
        <end position="158"/>
    </location>
</feature>
<comment type="caution">
    <text evidence="8">The sequence shown here is derived from an EMBL/GenBank/DDBJ whole genome shotgun (WGS) entry which is preliminary data.</text>
</comment>
<dbReference type="Proteomes" id="UP000274391">
    <property type="component" value="Unassembled WGS sequence"/>
</dbReference>
<evidence type="ECO:0000256" key="1">
    <source>
        <dbReference type="ARBA" id="ARBA00004651"/>
    </source>
</evidence>
<evidence type="ECO:0000256" key="6">
    <source>
        <dbReference type="SAM" id="Phobius"/>
    </source>
</evidence>
<gene>
    <name evidence="8" type="ORF">EG850_04300</name>
</gene>
<feature type="domain" description="Major facilitator superfamily (MFS) profile" evidence="7">
    <location>
        <begin position="11"/>
        <end position="414"/>
    </location>
</feature>
<dbReference type="PROSITE" id="PS50850">
    <property type="entry name" value="MFS"/>
    <property type="match status" value="1"/>
</dbReference>
<dbReference type="InterPro" id="IPR011701">
    <property type="entry name" value="MFS"/>
</dbReference>
<accession>A0A3P3VZL8</accession>
<feature type="transmembrane region" description="Helical" evidence="6">
    <location>
        <begin position="231"/>
        <end position="250"/>
    </location>
</feature>
<name>A0A3P3VZL8_9MICO</name>
<dbReference type="PANTHER" id="PTHR43124">
    <property type="entry name" value="PURINE EFFLUX PUMP PBUE"/>
    <property type="match status" value="1"/>
</dbReference>
<proteinExistence type="predicted"/>
<feature type="transmembrane region" description="Helical" evidence="6">
    <location>
        <begin position="358"/>
        <end position="376"/>
    </location>
</feature>
<feature type="transmembrane region" description="Helical" evidence="6">
    <location>
        <begin position="388"/>
        <end position="407"/>
    </location>
</feature>
<dbReference type="Gene3D" id="1.20.1250.20">
    <property type="entry name" value="MFS general substrate transporter like domains"/>
    <property type="match status" value="1"/>
</dbReference>
<evidence type="ECO:0000256" key="5">
    <source>
        <dbReference type="ARBA" id="ARBA00023136"/>
    </source>
</evidence>
<feature type="transmembrane region" description="Helical" evidence="6">
    <location>
        <begin position="77"/>
        <end position="96"/>
    </location>
</feature>
<evidence type="ECO:0000256" key="2">
    <source>
        <dbReference type="ARBA" id="ARBA00022475"/>
    </source>
</evidence>
<protein>
    <submittedName>
        <fullName evidence="8">MFS transporter</fullName>
    </submittedName>
</protein>
<dbReference type="InterPro" id="IPR020846">
    <property type="entry name" value="MFS_dom"/>
</dbReference>
<keyword evidence="4 6" id="KW-1133">Transmembrane helix</keyword>
<feature type="transmembrane region" description="Helical" evidence="6">
    <location>
        <begin position="164"/>
        <end position="186"/>
    </location>
</feature>
<keyword evidence="2" id="KW-1003">Cell membrane</keyword>
<dbReference type="CDD" id="cd17324">
    <property type="entry name" value="MFS_NepI_like"/>
    <property type="match status" value="1"/>
</dbReference>
<dbReference type="InterPro" id="IPR036259">
    <property type="entry name" value="MFS_trans_sf"/>
</dbReference>
<dbReference type="SUPFAM" id="SSF103473">
    <property type="entry name" value="MFS general substrate transporter"/>
    <property type="match status" value="1"/>
</dbReference>
<dbReference type="Pfam" id="PF07690">
    <property type="entry name" value="MFS_1"/>
    <property type="match status" value="1"/>
</dbReference>
<keyword evidence="5 6" id="KW-0472">Membrane</keyword>
<dbReference type="OrthoDB" id="2810795at2"/>
<feature type="transmembrane region" description="Helical" evidence="6">
    <location>
        <begin position="321"/>
        <end position="346"/>
    </location>
</feature>
<feature type="transmembrane region" description="Helical" evidence="6">
    <location>
        <begin position="12"/>
        <end position="30"/>
    </location>
</feature>
<dbReference type="AlphaFoldDB" id="A0A3P3VZL8"/>
<dbReference type="InterPro" id="IPR050189">
    <property type="entry name" value="MFS_Efflux_Transporters"/>
</dbReference>
<dbReference type="EMBL" id="RQVS01000004">
    <property type="protein sequence ID" value="RRJ87528.1"/>
    <property type="molecule type" value="Genomic_DNA"/>
</dbReference>
<dbReference type="RefSeq" id="WP_124970480.1">
    <property type="nucleotide sequence ID" value="NZ_RQVS01000004.1"/>
</dbReference>
<keyword evidence="3 6" id="KW-0812">Transmembrane</keyword>
<dbReference type="GO" id="GO:0022857">
    <property type="term" value="F:transmembrane transporter activity"/>
    <property type="evidence" value="ECO:0007669"/>
    <property type="project" value="InterPro"/>
</dbReference>
<feature type="transmembrane region" description="Helical" evidence="6">
    <location>
        <begin position="296"/>
        <end position="315"/>
    </location>
</feature>